<feature type="compositionally biased region" description="Acidic residues" evidence="1">
    <location>
        <begin position="150"/>
        <end position="163"/>
    </location>
</feature>
<keyword evidence="2" id="KW-0812">Transmembrane</keyword>
<sequence>MSTTSTNKAAKQAEAKARAKQWRDGRRGISVATKTSNTSKQTSNAPDPPSVTGTANQRRSPTEPPVSETETPTPKRKTAAKDNSEQYRKTPSSETRADNRAKAAQARARAREWIIQQKKGRFNGDGCFMEYQDLPETDVDEDEETLSECSDDFETANEPDTDADEFKTANDPATNAPTNIANATEWKRDMTLLENDMKVVLDRVQLIVGDNHELTLITNDIRSIYDRMQHVCKKYTDVEGSRTNDLPGALFCVILLIAIIIVWY</sequence>
<accession>A0ABD3M041</accession>
<evidence type="ECO:0000313" key="3">
    <source>
        <dbReference type="EMBL" id="KAL3757368.1"/>
    </source>
</evidence>
<keyword evidence="2" id="KW-0472">Membrane</keyword>
<keyword evidence="4" id="KW-1185">Reference proteome</keyword>
<feature type="compositionally biased region" description="Low complexity" evidence="1">
    <location>
        <begin position="33"/>
        <end position="44"/>
    </location>
</feature>
<dbReference type="AlphaFoldDB" id="A0ABD3M041"/>
<evidence type="ECO:0000256" key="2">
    <source>
        <dbReference type="SAM" id="Phobius"/>
    </source>
</evidence>
<gene>
    <name evidence="3" type="ORF">ACHAWU_008529</name>
</gene>
<feature type="region of interest" description="Disordered" evidence="1">
    <location>
        <begin position="1"/>
        <end position="105"/>
    </location>
</feature>
<dbReference type="EMBL" id="JALLBG020000268">
    <property type="protein sequence ID" value="KAL3757368.1"/>
    <property type="molecule type" value="Genomic_DNA"/>
</dbReference>
<protein>
    <submittedName>
        <fullName evidence="3">Uncharacterized protein</fullName>
    </submittedName>
</protein>
<keyword evidence="2" id="KW-1133">Transmembrane helix</keyword>
<feature type="compositionally biased region" description="Basic and acidic residues" evidence="1">
    <location>
        <begin position="11"/>
        <end position="27"/>
    </location>
</feature>
<evidence type="ECO:0000313" key="4">
    <source>
        <dbReference type="Proteomes" id="UP001530293"/>
    </source>
</evidence>
<evidence type="ECO:0000256" key="1">
    <source>
        <dbReference type="SAM" id="MobiDB-lite"/>
    </source>
</evidence>
<name>A0ABD3M041_9STRA</name>
<reference evidence="3 4" key="1">
    <citation type="submission" date="2024-10" db="EMBL/GenBank/DDBJ databases">
        <title>Updated reference genomes for cyclostephanoid diatoms.</title>
        <authorList>
            <person name="Roberts W.R."/>
            <person name="Alverson A.J."/>
        </authorList>
    </citation>
    <scope>NUCLEOTIDE SEQUENCE [LARGE SCALE GENOMIC DNA]</scope>
    <source>
        <strain evidence="3 4">AJA232-27</strain>
    </source>
</reference>
<feature type="compositionally biased region" description="Basic and acidic residues" evidence="1">
    <location>
        <begin position="79"/>
        <end position="88"/>
    </location>
</feature>
<feature type="region of interest" description="Disordered" evidence="1">
    <location>
        <begin position="150"/>
        <end position="175"/>
    </location>
</feature>
<dbReference type="Proteomes" id="UP001530293">
    <property type="component" value="Unassembled WGS sequence"/>
</dbReference>
<feature type="transmembrane region" description="Helical" evidence="2">
    <location>
        <begin position="246"/>
        <end position="263"/>
    </location>
</feature>
<proteinExistence type="predicted"/>
<comment type="caution">
    <text evidence="3">The sequence shown here is derived from an EMBL/GenBank/DDBJ whole genome shotgun (WGS) entry which is preliminary data.</text>
</comment>
<organism evidence="3 4">
    <name type="scientific">Discostella pseudostelligera</name>
    <dbReference type="NCBI Taxonomy" id="259834"/>
    <lineage>
        <taxon>Eukaryota</taxon>
        <taxon>Sar</taxon>
        <taxon>Stramenopiles</taxon>
        <taxon>Ochrophyta</taxon>
        <taxon>Bacillariophyta</taxon>
        <taxon>Coscinodiscophyceae</taxon>
        <taxon>Thalassiosirophycidae</taxon>
        <taxon>Stephanodiscales</taxon>
        <taxon>Stephanodiscaceae</taxon>
        <taxon>Discostella</taxon>
    </lineage>
</organism>